<name>A0AAE1HPG4_9NEOP</name>
<feature type="region of interest" description="Disordered" evidence="1">
    <location>
        <begin position="20"/>
        <end position="39"/>
    </location>
</feature>
<organism evidence="2 3">
    <name type="scientific">Frankliniella fusca</name>
    <dbReference type="NCBI Taxonomy" id="407009"/>
    <lineage>
        <taxon>Eukaryota</taxon>
        <taxon>Metazoa</taxon>
        <taxon>Ecdysozoa</taxon>
        <taxon>Arthropoda</taxon>
        <taxon>Hexapoda</taxon>
        <taxon>Insecta</taxon>
        <taxon>Pterygota</taxon>
        <taxon>Neoptera</taxon>
        <taxon>Paraneoptera</taxon>
        <taxon>Thysanoptera</taxon>
        <taxon>Terebrantia</taxon>
        <taxon>Thripoidea</taxon>
        <taxon>Thripidae</taxon>
        <taxon>Frankliniella</taxon>
    </lineage>
</organism>
<evidence type="ECO:0000313" key="3">
    <source>
        <dbReference type="Proteomes" id="UP001219518"/>
    </source>
</evidence>
<dbReference type="EMBL" id="JAHWGI010001212">
    <property type="protein sequence ID" value="KAK3925047.1"/>
    <property type="molecule type" value="Genomic_DNA"/>
</dbReference>
<accession>A0AAE1HPG4</accession>
<evidence type="ECO:0000256" key="1">
    <source>
        <dbReference type="SAM" id="MobiDB-lite"/>
    </source>
</evidence>
<reference evidence="2" key="1">
    <citation type="submission" date="2021-07" db="EMBL/GenBank/DDBJ databases">
        <authorList>
            <person name="Catto M.A."/>
            <person name="Jacobson A."/>
            <person name="Kennedy G."/>
            <person name="Labadie P."/>
            <person name="Hunt B.G."/>
            <person name="Srinivasan R."/>
        </authorList>
    </citation>
    <scope>NUCLEOTIDE SEQUENCE</scope>
    <source>
        <strain evidence="2">PL_HMW_Pooled</strain>
        <tissue evidence="2">Head</tissue>
    </source>
</reference>
<dbReference type="Proteomes" id="UP001219518">
    <property type="component" value="Unassembled WGS sequence"/>
</dbReference>
<reference evidence="2" key="2">
    <citation type="journal article" date="2023" name="BMC Genomics">
        <title>Pest status, molecular evolution, and epigenetic factors derived from the genome assembly of Frankliniella fusca, a thysanopteran phytovirus vector.</title>
        <authorList>
            <person name="Catto M.A."/>
            <person name="Labadie P.E."/>
            <person name="Jacobson A.L."/>
            <person name="Kennedy G.G."/>
            <person name="Srinivasan R."/>
            <person name="Hunt B.G."/>
        </authorList>
    </citation>
    <scope>NUCLEOTIDE SEQUENCE</scope>
    <source>
        <strain evidence="2">PL_HMW_Pooled</strain>
    </source>
</reference>
<keyword evidence="3" id="KW-1185">Reference proteome</keyword>
<gene>
    <name evidence="2" type="ORF">KUF71_013321</name>
</gene>
<dbReference type="AlphaFoldDB" id="A0AAE1HPG4"/>
<comment type="caution">
    <text evidence="2">The sequence shown here is derived from an EMBL/GenBank/DDBJ whole genome shotgun (WGS) entry which is preliminary data.</text>
</comment>
<protein>
    <submittedName>
        <fullName evidence="2">Adhesion defective protein 2</fullName>
    </submittedName>
</protein>
<sequence>MENENLKECCKKQQLEISSMKKRSRLSLSQQKKNDLSTP</sequence>
<proteinExistence type="predicted"/>
<evidence type="ECO:0000313" key="2">
    <source>
        <dbReference type="EMBL" id="KAK3925047.1"/>
    </source>
</evidence>